<dbReference type="OrthoDB" id="177518at2"/>
<dbReference type="SUPFAM" id="SSF55811">
    <property type="entry name" value="Nudix"/>
    <property type="match status" value="1"/>
</dbReference>
<reference evidence="9 10" key="1">
    <citation type="submission" date="2014-09" db="EMBL/GenBank/DDBJ databases">
        <title>Vibrio maritimus JCM 19235. (C45) whole genome shotgun sequence.</title>
        <authorList>
            <person name="Sawabe T."/>
            <person name="Meirelles P."/>
            <person name="Nakanishi M."/>
            <person name="Sayaka M."/>
            <person name="Hattori M."/>
            <person name="Ohkuma M."/>
        </authorList>
    </citation>
    <scope>NUCLEOTIDE SEQUENCE [LARGE SCALE GENOMIC DNA]</scope>
    <source>
        <strain evidence="10">JCM19235</strain>
    </source>
</reference>
<evidence type="ECO:0000256" key="1">
    <source>
        <dbReference type="ARBA" id="ARBA00000847"/>
    </source>
</evidence>
<dbReference type="GO" id="GO:0019693">
    <property type="term" value="P:ribose phosphate metabolic process"/>
    <property type="evidence" value="ECO:0007669"/>
    <property type="project" value="TreeGrafter"/>
</dbReference>
<dbReference type="GO" id="GO:0006753">
    <property type="term" value="P:nucleoside phosphate metabolic process"/>
    <property type="evidence" value="ECO:0007669"/>
    <property type="project" value="TreeGrafter"/>
</dbReference>
<evidence type="ECO:0000256" key="6">
    <source>
        <dbReference type="ARBA" id="ARBA00032162"/>
    </source>
</evidence>
<evidence type="ECO:0000313" key="10">
    <source>
        <dbReference type="Proteomes" id="UP000029228"/>
    </source>
</evidence>
<dbReference type="InterPro" id="IPR015797">
    <property type="entry name" value="NUDIX_hydrolase-like_dom_sf"/>
</dbReference>
<reference evidence="9 10" key="2">
    <citation type="submission" date="2014-09" db="EMBL/GenBank/DDBJ databases">
        <authorList>
            <consortium name="NBRP consortium"/>
            <person name="Sawabe T."/>
            <person name="Meirelles P."/>
            <person name="Nakanishi M."/>
            <person name="Sayaka M."/>
            <person name="Hattori M."/>
            <person name="Ohkuma M."/>
        </authorList>
    </citation>
    <scope>NUCLEOTIDE SEQUENCE [LARGE SCALE GENOMIC DNA]</scope>
    <source>
        <strain evidence="10">JCM19235</strain>
    </source>
</reference>
<comment type="catalytic activity">
    <reaction evidence="1">
        <text>GDP-alpha-D-mannose + H2O = alpha-D-mannose 1-phosphate + GMP + 2 H(+)</text>
        <dbReference type="Rhea" id="RHEA:27978"/>
        <dbReference type="ChEBI" id="CHEBI:15377"/>
        <dbReference type="ChEBI" id="CHEBI:15378"/>
        <dbReference type="ChEBI" id="CHEBI:57527"/>
        <dbReference type="ChEBI" id="CHEBI:58115"/>
        <dbReference type="ChEBI" id="CHEBI:58409"/>
    </reaction>
</comment>
<dbReference type="PANTHER" id="PTHR11839:SF18">
    <property type="entry name" value="NUDIX HYDROLASE DOMAIN-CONTAINING PROTEIN"/>
    <property type="match status" value="1"/>
</dbReference>
<evidence type="ECO:0000256" key="3">
    <source>
        <dbReference type="ARBA" id="ARBA00007275"/>
    </source>
</evidence>
<dbReference type="InterPro" id="IPR000086">
    <property type="entry name" value="NUDIX_hydrolase_dom"/>
</dbReference>
<dbReference type="Gene3D" id="3.90.79.10">
    <property type="entry name" value="Nucleoside Triphosphate Pyrophosphohydrolase"/>
    <property type="match status" value="1"/>
</dbReference>
<dbReference type="GO" id="GO:0016787">
    <property type="term" value="F:hydrolase activity"/>
    <property type="evidence" value="ECO:0007669"/>
    <property type="project" value="UniProtKB-KW"/>
</dbReference>
<dbReference type="AlphaFoldDB" id="A0A090RQ71"/>
<evidence type="ECO:0000256" key="7">
    <source>
        <dbReference type="ARBA" id="ARBA00032272"/>
    </source>
</evidence>
<name>A0A090RQ71_9VIBR</name>
<accession>A0A090RQ71</accession>
<dbReference type="GO" id="GO:0005829">
    <property type="term" value="C:cytosol"/>
    <property type="evidence" value="ECO:0007669"/>
    <property type="project" value="TreeGrafter"/>
</dbReference>
<dbReference type="CDD" id="cd24161">
    <property type="entry name" value="NUDIX_ADPRase_Ndx2"/>
    <property type="match status" value="1"/>
</dbReference>
<evidence type="ECO:0000256" key="4">
    <source>
        <dbReference type="ARBA" id="ARBA00016377"/>
    </source>
</evidence>
<gene>
    <name evidence="9" type="ORF">JCM19235_6083</name>
</gene>
<organism evidence="9 10">
    <name type="scientific">Vibrio maritimus</name>
    <dbReference type="NCBI Taxonomy" id="990268"/>
    <lineage>
        <taxon>Bacteria</taxon>
        <taxon>Pseudomonadati</taxon>
        <taxon>Pseudomonadota</taxon>
        <taxon>Gammaproteobacteria</taxon>
        <taxon>Vibrionales</taxon>
        <taxon>Vibrionaceae</taxon>
        <taxon>Vibrio</taxon>
    </lineage>
</organism>
<evidence type="ECO:0000313" key="9">
    <source>
        <dbReference type="EMBL" id="GAL17530.1"/>
    </source>
</evidence>
<feature type="domain" description="Nudix hydrolase" evidence="8">
    <location>
        <begin position="37"/>
        <end position="168"/>
    </location>
</feature>
<dbReference type="EMBL" id="BBMR01000002">
    <property type="protein sequence ID" value="GAL17530.1"/>
    <property type="molecule type" value="Genomic_DNA"/>
</dbReference>
<dbReference type="PANTHER" id="PTHR11839">
    <property type="entry name" value="UDP/ADP-SUGAR PYROPHOSPHATASE"/>
    <property type="match status" value="1"/>
</dbReference>
<keyword evidence="10" id="KW-1185">Reference proteome</keyword>
<comment type="cofactor">
    <cofactor evidence="2">
        <name>Mg(2+)</name>
        <dbReference type="ChEBI" id="CHEBI:18420"/>
    </cofactor>
</comment>
<keyword evidence="5 9" id="KW-0378">Hydrolase</keyword>
<proteinExistence type="inferred from homology"/>
<evidence type="ECO:0000256" key="5">
    <source>
        <dbReference type="ARBA" id="ARBA00022801"/>
    </source>
</evidence>
<dbReference type="STRING" id="990268.JCM19235_6083"/>
<dbReference type="Proteomes" id="UP000029228">
    <property type="component" value="Unassembled WGS sequence"/>
</dbReference>
<evidence type="ECO:0000256" key="2">
    <source>
        <dbReference type="ARBA" id="ARBA00001946"/>
    </source>
</evidence>
<comment type="caution">
    <text evidence="9">The sequence shown here is derived from an EMBL/GenBank/DDBJ whole genome shotgun (WGS) entry which is preliminary data.</text>
</comment>
<dbReference type="Pfam" id="PF00293">
    <property type="entry name" value="NUDIX"/>
    <property type="match status" value="1"/>
</dbReference>
<comment type="similarity">
    <text evidence="3">Belongs to the Nudix hydrolase family. NudK subfamily.</text>
</comment>
<sequence>MTIKTLSSKVVYQNPWMTVREDDIQRESGAKGIYGVVDKPDCAVIIAIEDDQVHLVNQYRYTVSDSFWELPQGAWESNPDADHLELARGELQEETGLVADKMTYVGKQFIAYGFLNQTCHIYLATQLTLQDRNLDTEEEDLITQSFPIAEFEQMLIVGDIQDVVTTAAWGLAKLKGLIK</sequence>
<protein>
    <recommendedName>
        <fullName evidence="4">GDP-mannose pyrophosphatase</fullName>
    </recommendedName>
    <alternativeName>
        <fullName evidence="6">GDP-mannose hydrolase</fullName>
    </alternativeName>
    <alternativeName>
        <fullName evidence="7">GDPMK</fullName>
    </alternativeName>
</protein>
<evidence type="ECO:0000259" key="8">
    <source>
        <dbReference type="PROSITE" id="PS51462"/>
    </source>
</evidence>
<dbReference type="PROSITE" id="PS51462">
    <property type="entry name" value="NUDIX"/>
    <property type="match status" value="1"/>
</dbReference>